<organism evidence="4 5">
    <name type="scientific">Aspergillus tanneri</name>
    <dbReference type="NCBI Taxonomy" id="1220188"/>
    <lineage>
        <taxon>Eukaryota</taxon>
        <taxon>Fungi</taxon>
        <taxon>Dikarya</taxon>
        <taxon>Ascomycota</taxon>
        <taxon>Pezizomycotina</taxon>
        <taxon>Eurotiomycetes</taxon>
        <taxon>Eurotiomycetidae</taxon>
        <taxon>Eurotiales</taxon>
        <taxon>Aspergillaceae</taxon>
        <taxon>Aspergillus</taxon>
        <taxon>Aspergillus subgen. Circumdati</taxon>
    </lineage>
</organism>
<evidence type="ECO:0000313" key="4">
    <source>
        <dbReference type="EMBL" id="KAA8652365.1"/>
    </source>
</evidence>
<comment type="caution">
    <text evidence="4">The sequence shown here is derived from an EMBL/GenBank/DDBJ whole genome shotgun (WGS) entry which is preliminary data.</text>
</comment>
<feature type="transmembrane region" description="Helical" evidence="2">
    <location>
        <begin position="440"/>
        <end position="463"/>
    </location>
</feature>
<evidence type="ECO:0000256" key="2">
    <source>
        <dbReference type="SAM" id="Phobius"/>
    </source>
</evidence>
<dbReference type="EMBL" id="QUQM01000002">
    <property type="protein sequence ID" value="KAA8652365.1"/>
    <property type="molecule type" value="Genomic_DNA"/>
</dbReference>
<dbReference type="InterPro" id="IPR056119">
    <property type="entry name" value="DUF7702"/>
</dbReference>
<feature type="transmembrane region" description="Helical" evidence="2">
    <location>
        <begin position="608"/>
        <end position="630"/>
    </location>
</feature>
<keyword evidence="2" id="KW-0472">Membrane</keyword>
<gene>
    <name evidence="4" type="ORF">ATNIH1004_001269</name>
</gene>
<protein>
    <recommendedName>
        <fullName evidence="3">DUF7702 domain-containing protein</fullName>
    </recommendedName>
</protein>
<evidence type="ECO:0000259" key="3">
    <source>
        <dbReference type="Pfam" id="PF24800"/>
    </source>
</evidence>
<dbReference type="Proteomes" id="UP000324241">
    <property type="component" value="Unassembled WGS sequence"/>
</dbReference>
<proteinExistence type="predicted"/>
<keyword evidence="2" id="KW-1133">Transmembrane helix</keyword>
<sequence length="638" mass="71001">MALRYSHSHPPSYKSVDLSSRVEITDSDSEPGSESERSPPDAGSAVDTFLHAHPQPAIRVAAPPQLPYPVVIPQRRPGNKERGFVKAYAPVLEQYGISHDAFLDLIRACNKAIQASKWLVAIQVAAAGTGFIPNNIAIGVSMAVQVIAGVIAQAEIKWKTNSFLERVNNEFFRPRGLCCLLMAYNPVAADQKDKVDDTQIVSKSVPPSSGRGFAARAKRNLRDPVAGTAEGEENLPATVAPLVYPDYYDKNRSPGEQEKKRNKITRLNDYFDRRAQARYATESKEDVLSTPFQPFKNRYLDPNHPANNGGLLGLLSGGHLTPNPEKTKGRMQTALAAQEKAVREQQALGMAQLHQQLQMMNLSPERQRDYVQKYQDAYDLQLQQIQRQAEWVAQGQRRITQNILYLMIVNMPSEAEMAAAREQLNVNNPSDVGLIIAARVLLNAGVFPLIAATFGLLLIVYISPAYSPGHQHRQDINKIVRVIRDFQGDKKIRNAFIFLRVLFITGIALVIAGGSLEGNYWDPHDVSLGFKLTKAGYILVTIFEAGLIYFQWYCWRKRESISSASCTALQGMFAAIPFLVVRIAYLYLPVFRASDPKWNQLTGSIAPYVVMGLLMEYIVFMIFLATGFLIPPIKVVNA</sequence>
<dbReference type="OrthoDB" id="3433125at2759"/>
<reference evidence="4 5" key="1">
    <citation type="submission" date="2019-08" db="EMBL/GenBank/DDBJ databases">
        <title>The genome sequence of a newly discovered highly antifungal drug resistant Aspergillus species, Aspergillus tanneri NIH 1004.</title>
        <authorList>
            <person name="Mounaud S."/>
            <person name="Singh I."/>
            <person name="Joardar V."/>
            <person name="Pakala S."/>
            <person name="Pakala S."/>
            <person name="Venepally P."/>
            <person name="Chung J.K."/>
            <person name="Losada L."/>
            <person name="Nierman W.C."/>
        </authorList>
    </citation>
    <scope>NUCLEOTIDE SEQUENCE [LARGE SCALE GENOMIC DNA]</scope>
    <source>
        <strain evidence="4 5">NIH1004</strain>
    </source>
</reference>
<dbReference type="VEuPathDB" id="FungiDB:EYZ11_006457"/>
<accession>A0A5M9MZ30</accession>
<feature type="transmembrane region" description="Helical" evidence="2">
    <location>
        <begin position="567"/>
        <end position="588"/>
    </location>
</feature>
<dbReference type="Pfam" id="PF24800">
    <property type="entry name" value="DUF7702"/>
    <property type="match status" value="1"/>
</dbReference>
<feature type="transmembrane region" description="Helical" evidence="2">
    <location>
        <begin position="536"/>
        <end position="555"/>
    </location>
</feature>
<feature type="domain" description="DUF7702" evidence="3">
    <location>
        <begin position="424"/>
        <end position="629"/>
    </location>
</feature>
<keyword evidence="2" id="KW-0812">Transmembrane</keyword>
<evidence type="ECO:0000256" key="1">
    <source>
        <dbReference type="SAM" id="MobiDB-lite"/>
    </source>
</evidence>
<evidence type="ECO:0000313" key="5">
    <source>
        <dbReference type="Proteomes" id="UP000324241"/>
    </source>
</evidence>
<dbReference type="AlphaFoldDB" id="A0A5M9MZ30"/>
<feature type="transmembrane region" description="Helical" evidence="2">
    <location>
        <begin position="497"/>
        <end position="516"/>
    </location>
</feature>
<dbReference type="PANTHER" id="PTHR38887:SF1">
    <property type="entry name" value="RAS MODIFICATION PROTEIN ERF4"/>
    <property type="match status" value="1"/>
</dbReference>
<name>A0A5M9MZ30_9EURO</name>
<dbReference type="RefSeq" id="XP_033431726.1">
    <property type="nucleotide sequence ID" value="XM_033565969.1"/>
</dbReference>
<dbReference type="GeneID" id="54323971"/>
<feature type="region of interest" description="Disordered" evidence="1">
    <location>
        <begin position="1"/>
        <end position="47"/>
    </location>
</feature>
<dbReference type="VEuPathDB" id="FungiDB:EYZ11_006465"/>
<dbReference type="PANTHER" id="PTHR38887">
    <property type="entry name" value="CHROMOSOME 21, WHOLE GENOME SHOTGUN SEQUENCE"/>
    <property type="match status" value="1"/>
</dbReference>
<dbReference type="InterPro" id="IPR053221">
    <property type="entry name" value="Burnettramic_acid_biosynth"/>
</dbReference>